<dbReference type="InterPro" id="IPR017452">
    <property type="entry name" value="GPCR_Rhodpsn_7TM"/>
</dbReference>
<dbReference type="SUPFAM" id="SSF81321">
    <property type="entry name" value="Family A G protein-coupled receptor-like"/>
    <property type="match status" value="1"/>
</dbReference>
<reference evidence="8" key="2">
    <citation type="submission" date="2023-04" db="EMBL/GenBank/DDBJ databases">
        <authorList>
            <person name="Bu L."/>
            <person name="Lu L."/>
            <person name="Laidemitt M.R."/>
            <person name="Zhang S.M."/>
            <person name="Mutuku M."/>
            <person name="Mkoji G."/>
            <person name="Steinauer M."/>
            <person name="Loker E.S."/>
        </authorList>
    </citation>
    <scope>NUCLEOTIDE SEQUENCE</scope>
    <source>
        <strain evidence="8">KasaAsao</strain>
        <tissue evidence="8">Whole Snail</tissue>
    </source>
</reference>
<feature type="transmembrane region" description="Helical" evidence="6">
    <location>
        <begin position="301"/>
        <end position="320"/>
    </location>
</feature>
<dbReference type="Pfam" id="PF00001">
    <property type="entry name" value="7tm_1"/>
    <property type="match status" value="1"/>
</dbReference>
<evidence type="ECO:0000256" key="4">
    <source>
        <dbReference type="ARBA" id="ARBA00023136"/>
    </source>
</evidence>
<evidence type="ECO:0000259" key="7">
    <source>
        <dbReference type="PROSITE" id="PS50262"/>
    </source>
</evidence>
<dbReference type="InterPro" id="IPR000276">
    <property type="entry name" value="GPCR_Rhodpsn"/>
</dbReference>
<dbReference type="PANTHER" id="PTHR46641">
    <property type="entry name" value="FMRFAMIDE RECEPTOR-RELATED"/>
    <property type="match status" value="1"/>
</dbReference>
<comment type="caution">
    <text evidence="8">The sequence shown here is derived from an EMBL/GenBank/DDBJ whole genome shotgun (WGS) entry which is preliminary data.</text>
</comment>
<keyword evidence="2 5" id="KW-0812">Transmembrane</keyword>
<feature type="transmembrane region" description="Helical" evidence="6">
    <location>
        <begin position="261"/>
        <end position="281"/>
    </location>
</feature>
<feature type="transmembrane region" description="Helical" evidence="6">
    <location>
        <begin position="30"/>
        <end position="53"/>
    </location>
</feature>
<keyword evidence="4 6" id="KW-0472">Membrane</keyword>
<evidence type="ECO:0000256" key="6">
    <source>
        <dbReference type="SAM" id="Phobius"/>
    </source>
</evidence>
<evidence type="ECO:0000313" key="9">
    <source>
        <dbReference type="Proteomes" id="UP001233172"/>
    </source>
</evidence>
<keyword evidence="5 8" id="KW-0675">Receptor</keyword>
<dbReference type="PANTHER" id="PTHR46641:SF8">
    <property type="entry name" value="G-PROTEIN COUPLED RECEPTORS FAMILY 1 PROFILE DOMAIN-CONTAINING PROTEIN"/>
    <property type="match status" value="1"/>
</dbReference>
<feature type="transmembrane region" description="Helical" evidence="6">
    <location>
        <begin position="158"/>
        <end position="177"/>
    </location>
</feature>
<gene>
    <name evidence="8" type="ORF">Bpfe_024525</name>
</gene>
<keyword evidence="5" id="KW-0297">G-protein coupled receptor</keyword>
<feature type="transmembrane region" description="Helical" evidence="6">
    <location>
        <begin position="109"/>
        <end position="137"/>
    </location>
</feature>
<comment type="subcellular location">
    <subcellularLocation>
        <location evidence="1">Membrane</location>
    </subcellularLocation>
</comment>
<dbReference type="Proteomes" id="UP001233172">
    <property type="component" value="Unassembled WGS sequence"/>
</dbReference>
<evidence type="ECO:0000256" key="3">
    <source>
        <dbReference type="ARBA" id="ARBA00022989"/>
    </source>
</evidence>
<evidence type="ECO:0000256" key="5">
    <source>
        <dbReference type="RuleBase" id="RU000688"/>
    </source>
</evidence>
<accession>A0AAD8B0Z4</accession>
<comment type="similarity">
    <text evidence="5">Belongs to the G-protein coupled receptor 1 family.</text>
</comment>
<evidence type="ECO:0000256" key="1">
    <source>
        <dbReference type="ARBA" id="ARBA00004370"/>
    </source>
</evidence>
<protein>
    <submittedName>
        <fullName evidence="8">Kappa-type opioid receptor</fullName>
    </submittedName>
</protein>
<organism evidence="8 9">
    <name type="scientific">Biomphalaria pfeifferi</name>
    <name type="common">Bloodfluke planorb</name>
    <name type="synonym">Freshwater snail</name>
    <dbReference type="NCBI Taxonomy" id="112525"/>
    <lineage>
        <taxon>Eukaryota</taxon>
        <taxon>Metazoa</taxon>
        <taxon>Spiralia</taxon>
        <taxon>Lophotrochozoa</taxon>
        <taxon>Mollusca</taxon>
        <taxon>Gastropoda</taxon>
        <taxon>Heterobranchia</taxon>
        <taxon>Euthyneura</taxon>
        <taxon>Panpulmonata</taxon>
        <taxon>Hygrophila</taxon>
        <taxon>Lymnaeoidea</taxon>
        <taxon>Planorbidae</taxon>
        <taxon>Biomphalaria</taxon>
    </lineage>
</organism>
<dbReference type="PRINTS" id="PR00237">
    <property type="entry name" value="GPCRRHODOPSN"/>
</dbReference>
<dbReference type="Gene3D" id="1.20.1070.10">
    <property type="entry name" value="Rhodopsin 7-helix transmembrane proteins"/>
    <property type="match status" value="1"/>
</dbReference>
<proteinExistence type="inferred from homology"/>
<sequence length="330" mass="36751">MISTYGTNQTVALYPEADIPLSWKISTLNAVLVSPIIAVLGLVGNILSIVAIVKSGLKKPSNVLLTCLCVADSLVLLSAFNVPRMIAFLSERETSYCNVWDFNESISSIFYVVTLALRFLFSYGVKLSSGIVTLITLERFIAVFFPLKLVSVITARRLFVAVLVLVIVWIPWPLYLLSHYTFIYSYYPEWRVYAGNALFNPNTLYTSLHLYAAIPLGLYVPFLKVTSGSILIATKLHFTLQKRKRMVLSSSNKESFKTTKILISVCAVFAITKAASVLEYLADLSGQSDDSRNTNIVLESVIFILDLLNSSSNFVVFVTINTNFKTLVKF</sequence>
<evidence type="ECO:0000256" key="2">
    <source>
        <dbReference type="ARBA" id="ARBA00022692"/>
    </source>
</evidence>
<dbReference type="PROSITE" id="PS50262">
    <property type="entry name" value="G_PROTEIN_RECEP_F1_2"/>
    <property type="match status" value="1"/>
</dbReference>
<dbReference type="GO" id="GO:0016020">
    <property type="term" value="C:membrane"/>
    <property type="evidence" value="ECO:0007669"/>
    <property type="project" value="UniProtKB-SubCell"/>
</dbReference>
<keyword evidence="5" id="KW-0807">Transducer</keyword>
<dbReference type="PROSITE" id="PS00237">
    <property type="entry name" value="G_PROTEIN_RECEP_F1_1"/>
    <property type="match status" value="1"/>
</dbReference>
<evidence type="ECO:0000313" key="8">
    <source>
        <dbReference type="EMBL" id="KAK0046064.1"/>
    </source>
</evidence>
<feature type="transmembrane region" description="Helical" evidence="6">
    <location>
        <begin position="218"/>
        <end position="240"/>
    </location>
</feature>
<keyword evidence="3 6" id="KW-1133">Transmembrane helix</keyword>
<keyword evidence="9" id="KW-1185">Reference proteome</keyword>
<reference evidence="8" key="1">
    <citation type="journal article" date="2023" name="PLoS Negl. Trop. Dis.">
        <title>A genome sequence for Biomphalaria pfeifferi, the major vector snail for the human-infecting parasite Schistosoma mansoni.</title>
        <authorList>
            <person name="Bu L."/>
            <person name="Lu L."/>
            <person name="Laidemitt M.R."/>
            <person name="Zhang S.M."/>
            <person name="Mutuku M."/>
            <person name="Mkoji G."/>
            <person name="Steinauer M."/>
            <person name="Loker E.S."/>
        </authorList>
    </citation>
    <scope>NUCLEOTIDE SEQUENCE</scope>
    <source>
        <strain evidence="8">KasaAsao</strain>
    </source>
</reference>
<dbReference type="AlphaFoldDB" id="A0AAD8B0Z4"/>
<dbReference type="EMBL" id="JASAOG010000171">
    <property type="protein sequence ID" value="KAK0046064.1"/>
    <property type="molecule type" value="Genomic_DNA"/>
</dbReference>
<dbReference type="SMART" id="SM01381">
    <property type="entry name" value="7TM_GPCR_Srsx"/>
    <property type="match status" value="1"/>
</dbReference>
<feature type="domain" description="G-protein coupled receptors family 1 profile" evidence="7">
    <location>
        <begin position="44"/>
        <end position="317"/>
    </location>
</feature>
<name>A0AAD8B0Z4_BIOPF</name>
<dbReference type="GO" id="GO:0004930">
    <property type="term" value="F:G protein-coupled receptor activity"/>
    <property type="evidence" value="ECO:0007669"/>
    <property type="project" value="UniProtKB-KW"/>
</dbReference>
<feature type="transmembrane region" description="Helical" evidence="6">
    <location>
        <begin position="65"/>
        <end position="89"/>
    </location>
</feature>
<dbReference type="InterPro" id="IPR052954">
    <property type="entry name" value="GPCR-Ligand_Int"/>
</dbReference>